<evidence type="ECO:0000256" key="2">
    <source>
        <dbReference type="ARBA" id="ARBA00022527"/>
    </source>
</evidence>
<protein>
    <recommendedName>
        <fullName evidence="1">non-specific serine/threonine protein kinase</fullName>
        <ecNumber evidence="1">2.7.11.1</ecNumber>
    </recommendedName>
</protein>
<name>A0ABU3NND8_9CHLR</name>
<evidence type="ECO:0000256" key="7">
    <source>
        <dbReference type="ARBA" id="ARBA00047899"/>
    </source>
</evidence>
<keyword evidence="4 9" id="KW-0547">Nucleotide-binding</keyword>
<keyword evidence="10" id="KW-0472">Membrane</keyword>
<organism evidence="12 13">
    <name type="scientific">Thermanaerothrix solaris</name>
    <dbReference type="NCBI Taxonomy" id="3058434"/>
    <lineage>
        <taxon>Bacteria</taxon>
        <taxon>Bacillati</taxon>
        <taxon>Chloroflexota</taxon>
        <taxon>Anaerolineae</taxon>
        <taxon>Anaerolineales</taxon>
        <taxon>Anaerolineaceae</taxon>
        <taxon>Thermanaerothrix</taxon>
    </lineage>
</organism>
<reference evidence="12 13" key="1">
    <citation type="submission" date="2023-07" db="EMBL/GenBank/DDBJ databases">
        <title>Novel species of Thermanaerothrix with wide hydrolytic capabilities.</title>
        <authorList>
            <person name="Zayulina K.S."/>
            <person name="Podosokorskaya O.A."/>
            <person name="Elcheninov A.G."/>
        </authorList>
    </citation>
    <scope>NUCLEOTIDE SEQUENCE [LARGE SCALE GENOMIC DNA]</scope>
    <source>
        <strain evidence="12 13">4228-RoL</strain>
    </source>
</reference>
<keyword evidence="6 9" id="KW-0067">ATP-binding</keyword>
<evidence type="ECO:0000259" key="11">
    <source>
        <dbReference type="PROSITE" id="PS50011"/>
    </source>
</evidence>
<dbReference type="EMBL" id="JAUHMF010000001">
    <property type="protein sequence ID" value="MDT8897336.1"/>
    <property type="molecule type" value="Genomic_DNA"/>
</dbReference>
<accession>A0ABU3NND8</accession>
<dbReference type="CDD" id="cd14014">
    <property type="entry name" value="STKc_PknB_like"/>
    <property type="match status" value="1"/>
</dbReference>
<sequence length="330" mass="37216">MPIPLKSGSVLRNRYRIRRIIGHGGMGNIYLADDLRLEGRQCALKEVEYDRSLPSDLLKEAREQFFREATVLARLDHPNLPKVSDFFSVEERDYLVMDYVPGKDLRTIMLEAKARHEFLPESEVLNWANQLADALLYLHSQNPPILHRDIKPSNLKITPSGLLKLVDFGLVKLAAPGEVTITILQGQGTALYTPLEQYGGDGGHTDVRSDIYAFGATLYHLLTNTPPADAKERFLNPDALIPPRQINPAISPRTERAILWAMGLHPNERPESVEEFRLSLIGDRPSISRPLPKQSRVTSKWYFLTLPAERALLYTAIVISLLGLILTLIR</sequence>
<dbReference type="Pfam" id="PF00069">
    <property type="entry name" value="Pkinase"/>
    <property type="match status" value="1"/>
</dbReference>
<dbReference type="GO" id="GO:0004674">
    <property type="term" value="F:protein serine/threonine kinase activity"/>
    <property type="evidence" value="ECO:0007669"/>
    <property type="project" value="UniProtKB-EC"/>
</dbReference>
<evidence type="ECO:0000256" key="3">
    <source>
        <dbReference type="ARBA" id="ARBA00022679"/>
    </source>
</evidence>
<evidence type="ECO:0000256" key="4">
    <source>
        <dbReference type="ARBA" id="ARBA00022741"/>
    </source>
</evidence>
<dbReference type="EC" id="2.7.11.1" evidence="1"/>
<dbReference type="Proteomes" id="UP001254165">
    <property type="component" value="Unassembled WGS sequence"/>
</dbReference>
<proteinExistence type="predicted"/>
<dbReference type="InterPro" id="IPR000719">
    <property type="entry name" value="Prot_kinase_dom"/>
</dbReference>
<dbReference type="PROSITE" id="PS00107">
    <property type="entry name" value="PROTEIN_KINASE_ATP"/>
    <property type="match status" value="1"/>
</dbReference>
<dbReference type="InterPro" id="IPR011009">
    <property type="entry name" value="Kinase-like_dom_sf"/>
</dbReference>
<keyword evidence="10" id="KW-0812">Transmembrane</keyword>
<comment type="caution">
    <text evidence="12">The sequence shown here is derived from an EMBL/GenBank/DDBJ whole genome shotgun (WGS) entry which is preliminary data.</text>
</comment>
<dbReference type="PROSITE" id="PS50011">
    <property type="entry name" value="PROTEIN_KINASE_DOM"/>
    <property type="match status" value="1"/>
</dbReference>
<keyword evidence="13" id="KW-1185">Reference proteome</keyword>
<dbReference type="SUPFAM" id="SSF56112">
    <property type="entry name" value="Protein kinase-like (PK-like)"/>
    <property type="match status" value="1"/>
</dbReference>
<evidence type="ECO:0000256" key="10">
    <source>
        <dbReference type="SAM" id="Phobius"/>
    </source>
</evidence>
<comment type="catalytic activity">
    <reaction evidence="7">
        <text>L-threonyl-[protein] + ATP = O-phospho-L-threonyl-[protein] + ADP + H(+)</text>
        <dbReference type="Rhea" id="RHEA:46608"/>
        <dbReference type="Rhea" id="RHEA-COMP:11060"/>
        <dbReference type="Rhea" id="RHEA-COMP:11605"/>
        <dbReference type="ChEBI" id="CHEBI:15378"/>
        <dbReference type="ChEBI" id="CHEBI:30013"/>
        <dbReference type="ChEBI" id="CHEBI:30616"/>
        <dbReference type="ChEBI" id="CHEBI:61977"/>
        <dbReference type="ChEBI" id="CHEBI:456216"/>
        <dbReference type="EC" id="2.7.11.1"/>
    </reaction>
</comment>
<feature type="transmembrane region" description="Helical" evidence="10">
    <location>
        <begin position="311"/>
        <end position="329"/>
    </location>
</feature>
<evidence type="ECO:0000256" key="6">
    <source>
        <dbReference type="ARBA" id="ARBA00022840"/>
    </source>
</evidence>
<keyword evidence="2" id="KW-0723">Serine/threonine-protein kinase</keyword>
<feature type="binding site" evidence="9">
    <location>
        <position position="45"/>
    </location>
    <ligand>
        <name>ATP</name>
        <dbReference type="ChEBI" id="CHEBI:30616"/>
    </ligand>
</feature>
<comment type="catalytic activity">
    <reaction evidence="8">
        <text>L-seryl-[protein] + ATP = O-phospho-L-seryl-[protein] + ADP + H(+)</text>
        <dbReference type="Rhea" id="RHEA:17989"/>
        <dbReference type="Rhea" id="RHEA-COMP:9863"/>
        <dbReference type="Rhea" id="RHEA-COMP:11604"/>
        <dbReference type="ChEBI" id="CHEBI:15378"/>
        <dbReference type="ChEBI" id="CHEBI:29999"/>
        <dbReference type="ChEBI" id="CHEBI:30616"/>
        <dbReference type="ChEBI" id="CHEBI:83421"/>
        <dbReference type="ChEBI" id="CHEBI:456216"/>
        <dbReference type="EC" id="2.7.11.1"/>
    </reaction>
</comment>
<dbReference type="SMART" id="SM00220">
    <property type="entry name" value="S_TKc"/>
    <property type="match status" value="1"/>
</dbReference>
<dbReference type="PANTHER" id="PTHR24363">
    <property type="entry name" value="SERINE/THREONINE PROTEIN KINASE"/>
    <property type="match status" value="1"/>
</dbReference>
<keyword evidence="3 12" id="KW-0808">Transferase</keyword>
<evidence type="ECO:0000313" key="12">
    <source>
        <dbReference type="EMBL" id="MDT8897336.1"/>
    </source>
</evidence>
<evidence type="ECO:0000256" key="9">
    <source>
        <dbReference type="PROSITE-ProRule" id="PRU10141"/>
    </source>
</evidence>
<evidence type="ECO:0000256" key="1">
    <source>
        <dbReference type="ARBA" id="ARBA00012513"/>
    </source>
</evidence>
<dbReference type="InterPro" id="IPR017441">
    <property type="entry name" value="Protein_kinase_ATP_BS"/>
</dbReference>
<dbReference type="PANTHER" id="PTHR24363:SF0">
    <property type="entry name" value="SERINE_THREONINE KINASE LIKE DOMAIN CONTAINING 1"/>
    <property type="match status" value="1"/>
</dbReference>
<gene>
    <name evidence="12" type="ORF">QYE77_03590</name>
</gene>
<evidence type="ECO:0000256" key="8">
    <source>
        <dbReference type="ARBA" id="ARBA00048679"/>
    </source>
</evidence>
<evidence type="ECO:0000313" key="13">
    <source>
        <dbReference type="Proteomes" id="UP001254165"/>
    </source>
</evidence>
<evidence type="ECO:0000256" key="5">
    <source>
        <dbReference type="ARBA" id="ARBA00022777"/>
    </source>
</evidence>
<keyword evidence="10" id="KW-1133">Transmembrane helix</keyword>
<keyword evidence="5 12" id="KW-0418">Kinase</keyword>
<dbReference type="Gene3D" id="1.10.510.10">
    <property type="entry name" value="Transferase(Phosphotransferase) domain 1"/>
    <property type="match status" value="1"/>
</dbReference>
<dbReference type="Gene3D" id="3.30.200.20">
    <property type="entry name" value="Phosphorylase Kinase, domain 1"/>
    <property type="match status" value="1"/>
</dbReference>
<feature type="domain" description="Protein kinase" evidence="11">
    <location>
        <begin position="15"/>
        <end position="281"/>
    </location>
</feature>
<dbReference type="RefSeq" id="WP_315623989.1">
    <property type="nucleotide sequence ID" value="NZ_JAUHMF010000001.1"/>
</dbReference>